<keyword evidence="1" id="KW-1133">Transmembrane helix</keyword>
<keyword evidence="1" id="KW-0472">Membrane</keyword>
<dbReference type="Proteomes" id="UP000309667">
    <property type="component" value="Unassembled WGS sequence"/>
</dbReference>
<dbReference type="EMBL" id="STGT01000002">
    <property type="protein sequence ID" value="THV15372.1"/>
    <property type="molecule type" value="Genomic_DNA"/>
</dbReference>
<gene>
    <name evidence="2" type="ORF">E9677_08445</name>
</gene>
<proteinExistence type="predicted"/>
<evidence type="ECO:0008006" key="4">
    <source>
        <dbReference type="Google" id="ProtNLM"/>
    </source>
</evidence>
<keyword evidence="1" id="KW-0812">Transmembrane</keyword>
<feature type="transmembrane region" description="Helical" evidence="1">
    <location>
        <begin position="142"/>
        <end position="164"/>
    </location>
</feature>
<dbReference type="RefSeq" id="WP_136557653.1">
    <property type="nucleotide sequence ID" value="NZ_STGT01000002.1"/>
</dbReference>
<organism evidence="2 3">
    <name type="scientific">Rhizobium rhizophilum</name>
    <dbReference type="NCBI Taxonomy" id="1850373"/>
    <lineage>
        <taxon>Bacteria</taxon>
        <taxon>Pseudomonadati</taxon>
        <taxon>Pseudomonadota</taxon>
        <taxon>Alphaproteobacteria</taxon>
        <taxon>Hyphomicrobiales</taxon>
        <taxon>Rhizobiaceae</taxon>
        <taxon>Rhizobium/Agrobacterium group</taxon>
        <taxon>Rhizobium</taxon>
    </lineage>
</organism>
<evidence type="ECO:0000313" key="3">
    <source>
        <dbReference type="Proteomes" id="UP000309667"/>
    </source>
</evidence>
<feature type="transmembrane region" description="Helical" evidence="1">
    <location>
        <begin position="176"/>
        <end position="198"/>
    </location>
</feature>
<feature type="transmembrane region" description="Helical" evidence="1">
    <location>
        <begin position="70"/>
        <end position="88"/>
    </location>
</feature>
<evidence type="ECO:0000313" key="2">
    <source>
        <dbReference type="EMBL" id="THV15372.1"/>
    </source>
</evidence>
<evidence type="ECO:0000256" key="1">
    <source>
        <dbReference type="SAM" id="Phobius"/>
    </source>
</evidence>
<reference evidence="2 3" key="1">
    <citation type="submission" date="2019-04" db="EMBL/GenBank/DDBJ databases">
        <title>Genome sequence of strain 7209-2.</title>
        <authorList>
            <person name="Gao J."/>
            <person name="Sun J."/>
        </authorList>
    </citation>
    <scope>NUCLEOTIDE SEQUENCE [LARGE SCALE GENOMIC DNA]</scope>
    <source>
        <strain evidence="2 3">7209-2</strain>
    </source>
</reference>
<comment type="caution">
    <text evidence="2">The sequence shown here is derived from an EMBL/GenBank/DDBJ whole genome shotgun (WGS) entry which is preliminary data.</text>
</comment>
<protein>
    <recommendedName>
        <fullName evidence="4">DUF2214 domain-containing protein</fullName>
    </recommendedName>
</protein>
<feature type="transmembrane region" description="Helical" evidence="1">
    <location>
        <begin position="24"/>
        <end position="49"/>
    </location>
</feature>
<keyword evidence="3" id="KW-1185">Reference proteome</keyword>
<sequence length="221" mass="24053">MGLMYLIDTLRLDPVASIKTGLRIIHFVGLALGLGAATVLDLMILKFFLKGKVTTDQWNIFHFGSRIVNAGLILLWITGLGFLAYYSAFDPIRLGNEKVWAKMTIVLILTINGVFLHMAVLPRVKAQIGRSLLDGMSTGQRSLFFASGALSATSWYVPLLLGAMPQLNFVVPMTTILQAYALLLALALLTTQFVILALRDADGTDAPTIRQGRTDPVMGTA</sequence>
<feature type="transmembrane region" description="Helical" evidence="1">
    <location>
        <begin position="100"/>
        <end position="121"/>
    </location>
</feature>
<accession>A0ABY2QXD7</accession>
<name>A0ABY2QXD7_9HYPH</name>